<evidence type="ECO:0000259" key="1">
    <source>
        <dbReference type="Pfam" id="PF04577"/>
    </source>
</evidence>
<evidence type="ECO:0000313" key="2">
    <source>
        <dbReference type="EMBL" id="MFL4469890.1"/>
    </source>
</evidence>
<dbReference type="Pfam" id="PF04577">
    <property type="entry name" value="Glyco_transf_61"/>
    <property type="match status" value="1"/>
</dbReference>
<accession>A0ABW8URY8</accession>
<proteinExistence type="predicted"/>
<name>A0ABW8URY8_9RHOB</name>
<dbReference type="InterPro" id="IPR049625">
    <property type="entry name" value="Glyco_transf_61_cat"/>
</dbReference>
<evidence type="ECO:0000313" key="3">
    <source>
        <dbReference type="Proteomes" id="UP001627408"/>
    </source>
</evidence>
<feature type="domain" description="Glycosyltransferase 61 catalytic" evidence="1">
    <location>
        <begin position="81"/>
        <end position="255"/>
    </location>
</feature>
<organism evidence="2 3">
    <name type="scientific">Tateyamaria armeniaca</name>
    <dbReference type="NCBI Taxonomy" id="2518930"/>
    <lineage>
        <taxon>Bacteria</taxon>
        <taxon>Pseudomonadati</taxon>
        <taxon>Pseudomonadota</taxon>
        <taxon>Alphaproteobacteria</taxon>
        <taxon>Rhodobacterales</taxon>
        <taxon>Roseobacteraceae</taxon>
        <taxon>Tateyamaria</taxon>
    </lineage>
</organism>
<keyword evidence="3" id="KW-1185">Reference proteome</keyword>
<protein>
    <submittedName>
        <fullName evidence="2">DUF563 domain-containing protein</fullName>
    </submittedName>
</protein>
<sequence>MPPATDALPDPDIKVVQDATVITDIASPDVAHGVFDANATFLPSSRARLSRDRFSGVPDYAAPREHLAGTYLYAGLSHDHFGHFILDSLVRTWALGQLDASPDGLVLPARRGMEMGPPLPTRLRRALDRFAGDLPVHIVTKPTRIERLILPSAGFGHGPWLQGTPAFHSHIRDGLADLPVDGADRLYLSRRRLKHADQLVDQENAIEEMMEAAGYFVFTPEKYHLDVQLGVMRAARQIVGADGSAFHLVPFAMRRDAQAAIFLRRNRPEMLDHLSRQMQGFAGVTPTLIDARLRPLPMNTPAPLDLGVLRDRLGAAGFL</sequence>
<dbReference type="EMBL" id="JBHDIY010000002">
    <property type="protein sequence ID" value="MFL4469890.1"/>
    <property type="molecule type" value="Genomic_DNA"/>
</dbReference>
<reference evidence="2 3" key="1">
    <citation type="submission" date="2024-08" db="EMBL/GenBank/DDBJ databases">
        <title>Tateyamaria sp. nov., isolated from marine algae.</title>
        <authorList>
            <person name="Choi B.J."/>
            <person name="Kim J.M."/>
            <person name="Lee J.K."/>
            <person name="Choi D.G."/>
            <person name="Bayburt H."/>
            <person name="Baek J.H."/>
            <person name="Han D.M."/>
            <person name="Jeon C.O."/>
        </authorList>
    </citation>
    <scope>NUCLEOTIDE SEQUENCE [LARGE SCALE GENOMIC DNA]</scope>
    <source>
        <strain evidence="2 3">KMU-156</strain>
    </source>
</reference>
<dbReference type="RefSeq" id="WP_407591786.1">
    <property type="nucleotide sequence ID" value="NZ_JBHDIY010000002.1"/>
</dbReference>
<comment type="caution">
    <text evidence="2">The sequence shown here is derived from an EMBL/GenBank/DDBJ whole genome shotgun (WGS) entry which is preliminary data.</text>
</comment>
<gene>
    <name evidence="2" type="ORF">ACERZ8_08455</name>
</gene>
<dbReference type="Proteomes" id="UP001627408">
    <property type="component" value="Unassembled WGS sequence"/>
</dbReference>